<evidence type="ECO:0000256" key="5">
    <source>
        <dbReference type="ARBA" id="ARBA00023237"/>
    </source>
</evidence>
<reference evidence="9 10" key="1">
    <citation type="submission" date="2019-08" db="EMBL/GenBank/DDBJ databases">
        <title>Lewinella sp. strain SSH13 Genome sequencing and assembly.</title>
        <authorList>
            <person name="Kim I."/>
        </authorList>
    </citation>
    <scope>NUCLEOTIDE SEQUENCE [LARGE SCALE GENOMIC DNA]</scope>
    <source>
        <strain evidence="9 10">SSH13</strain>
    </source>
</reference>
<evidence type="ECO:0000313" key="10">
    <source>
        <dbReference type="Proteomes" id="UP000321907"/>
    </source>
</evidence>
<keyword evidence="10" id="KW-1185">Reference proteome</keyword>
<dbReference type="RefSeq" id="WP_147929381.1">
    <property type="nucleotide sequence ID" value="NZ_VOXD01000004.1"/>
</dbReference>
<evidence type="ECO:0000256" key="1">
    <source>
        <dbReference type="ARBA" id="ARBA00004442"/>
    </source>
</evidence>
<dbReference type="InterPro" id="IPR011990">
    <property type="entry name" value="TPR-like_helical_dom_sf"/>
</dbReference>
<dbReference type="OrthoDB" id="621570at2"/>
<keyword evidence="3 6" id="KW-0732">Signal</keyword>
<dbReference type="PROSITE" id="PS51257">
    <property type="entry name" value="PROKAR_LIPOPROTEIN"/>
    <property type="match status" value="1"/>
</dbReference>
<dbReference type="Gene3D" id="1.25.40.390">
    <property type="match status" value="1"/>
</dbReference>
<protein>
    <submittedName>
        <fullName evidence="9">RagB/SusD family nutrient uptake outer membrane protein</fullName>
    </submittedName>
</protein>
<name>A0A5C7FIE4_9BACT</name>
<feature type="domain" description="SusD-like N-terminal" evidence="8">
    <location>
        <begin position="49"/>
        <end position="229"/>
    </location>
</feature>
<keyword evidence="5" id="KW-0998">Cell outer membrane</keyword>
<feature type="signal peptide" evidence="6">
    <location>
        <begin position="1"/>
        <end position="25"/>
    </location>
</feature>
<feature type="chain" id="PRO_5023001112" evidence="6">
    <location>
        <begin position="26"/>
        <end position="449"/>
    </location>
</feature>
<dbReference type="Pfam" id="PF07980">
    <property type="entry name" value="SusD_RagB"/>
    <property type="match status" value="1"/>
</dbReference>
<dbReference type="Pfam" id="PF14322">
    <property type="entry name" value="SusD-like_3"/>
    <property type="match status" value="1"/>
</dbReference>
<comment type="similarity">
    <text evidence="2">Belongs to the SusD family.</text>
</comment>
<sequence length="449" mass="49746">MKIYSIKRLLPAVAFLSLFSCDVFDATSEVAINPDQAFISEAASRSAVAGIYDAMQSESYYGAYFQYTSDNYVDVGDFQGFFQGFQAPDQGAIPTRNDNILQLWAQAYRTINAANEVIDKLPAVEVTGFEEEEKTELLAQARGLRGLAYLDLLTHYAEHFDLSSDFGLAIVSESNNGNLTQLQNPERSSVSESYDFVIADLQFAVDNLPDSGDNSELTKAGAQGLLARALLHKGDYTEAISLATAVIDNPSFMLVDDVASIYTVDGSPESIFELPYTTLDPSSLATYTISRDEVRPEPSLIESFTEGDERRALIAFIDGFNGERFVKAEDFANQANPAYIIRMAEIYLIRAEAAFLDDDAGNDDQALADLNAVRERAGLPPHDNAEDFVDKLLDEYLWEFFAEGQRFRSLVRLGKLNEVVGLADFRRVYPLPQQELDVMGNNLVQNPGY</sequence>
<dbReference type="InterPro" id="IPR033985">
    <property type="entry name" value="SusD-like_N"/>
</dbReference>
<accession>A0A5C7FIE4</accession>
<dbReference type="SUPFAM" id="SSF48452">
    <property type="entry name" value="TPR-like"/>
    <property type="match status" value="1"/>
</dbReference>
<keyword evidence="4" id="KW-0472">Membrane</keyword>
<evidence type="ECO:0000256" key="2">
    <source>
        <dbReference type="ARBA" id="ARBA00006275"/>
    </source>
</evidence>
<dbReference type="CDD" id="cd08977">
    <property type="entry name" value="SusD"/>
    <property type="match status" value="1"/>
</dbReference>
<evidence type="ECO:0000256" key="3">
    <source>
        <dbReference type="ARBA" id="ARBA00022729"/>
    </source>
</evidence>
<proteinExistence type="inferred from homology"/>
<comment type="caution">
    <text evidence="9">The sequence shown here is derived from an EMBL/GenBank/DDBJ whole genome shotgun (WGS) entry which is preliminary data.</text>
</comment>
<dbReference type="GO" id="GO:0009279">
    <property type="term" value="C:cell outer membrane"/>
    <property type="evidence" value="ECO:0007669"/>
    <property type="project" value="UniProtKB-SubCell"/>
</dbReference>
<evidence type="ECO:0000259" key="7">
    <source>
        <dbReference type="Pfam" id="PF07980"/>
    </source>
</evidence>
<dbReference type="EMBL" id="VOXD01000004">
    <property type="protein sequence ID" value="TXF90923.1"/>
    <property type="molecule type" value="Genomic_DNA"/>
</dbReference>
<dbReference type="Proteomes" id="UP000321907">
    <property type="component" value="Unassembled WGS sequence"/>
</dbReference>
<evidence type="ECO:0000313" key="9">
    <source>
        <dbReference type="EMBL" id="TXF90923.1"/>
    </source>
</evidence>
<gene>
    <name evidence="9" type="ORF">FUA23_03745</name>
</gene>
<organism evidence="9 10">
    <name type="scientific">Neolewinella aurantiaca</name>
    <dbReference type="NCBI Taxonomy" id="2602767"/>
    <lineage>
        <taxon>Bacteria</taxon>
        <taxon>Pseudomonadati</taxon>
        <taxon>Bacteroidota</taxon>
        <taxon>Saprospiria</taxon>
        <taxon>Saprospirales</taxon>
        <taxon>Lewinellaceae</taxon>
        <taxon>Neolewinella</taxon>
    </lineage>
</organism>
<evidence type="ECO:0000259" key="8">
    <source>
        <dbReference type="Pfam" id="PF14322"/>
    </source>
</evidence>
<dbReference type="InterPro" id="IPR012944">
    <property type="entry name" value="SusD_RagB_dom"/>
</dbReference>
<dbReference type="AlphaFoldDB" id="A0A5C7FIE4"/>
<evidence type="ECO:0000256" key="4">
    <source>
        <dbReference type="ARBA" id="ARBA00023136"/>
    </source>
</evidence>
<comment type="subcellular location">
    <subcellularLocation>
        <location evidence="1">Cell outer membrane</location>
    </subcellularLocation>
</comment>
<evidence type="ECO:0000256" key="6">
    <source>
        <dbReference type="SAM" id="SignalP"/>
    </source>
</evidence>
<feature type="domain" description="RagB/SusD" evidence="7">
    <location>
        <begin position="333"/>
        <end position="413"/>
    </location>
</feature>